<dbReference type="EMBL" id="JACBZY010000001">
    <property type="protein sequence ID" value="NYG99185.1"/>
    <property type="molecule type" value="Genomic_DNA"/>
</dbReference>
<feature type="signal peptide" evidence="2">
    <location>
        <begin position="1"/>
        <end position="35"/>
    </location>
</feature>
<dbReference type="AlphaFoldDB" id="A0A852YPQ7"/>
<evidence type="ECO:0008006" key="5">
    <source>
        <dbReference type="Google" id="ProtNLM"/>
    </source>
</evidence>
<gene>
    <name evidence="3" type="ORF">BJ979_001811</name>
</gene>
<sequence length="168" mass="17337">MTIRTSLTPSARHLGLAAAAVTAALLLSACSTSTADSTEKTKAGSAESARPSASPTPEKPADLVGTWKQSNSSSPDTYQEATITADAIEINWVSDGGDTKSLYWAGTFSAPTAAGKYTWTSANDTAKTDSAILASSDPTKDFTFEGDEISYSVSALGTTTTVRLTRVG</sequence>
<organism evidence="3 4">
    <name type="scientific">Schumannella luteola</name>
    <dbReference type="NCBI Taxonomy" id="472059"/>
    <lineage>
        <taxon>Bacteria</taxon>
        <taxon>Bacillati</taxon>
        <taxon>Actinomycetota</taxon>
        <taxon>Actinomycetes</taxon>
        <taxon>Micrococcales</taxon>
        <taxon>Microbacteriaceae</taxon>
        <taxon>Schumannella</taxon>
    </lineage>
</organism>
<name>A0A852YPQ7_9MICO</name>
<feature type="region of interest" description="Disordered" evidence="1">
    <location>
        <begin position="36"/>
        <end position="79"/>
    </location>
</feature>
<evidence type="ECO:0000256" key="1">
    <source>
        <dbReference type="SAM" id="MobiDB-lite"/>
    </source>
</evidence>
<comment type="caution">
    <text evidence="3">The sequence shown here is derived from an EMBL/GenBank/DDBJ whole genome shotgun (WGS) entry which is preliminary data.</text>
</comment>
<dbReference type="RefSeq" id="WP_179567211.1">
    <property type="nucleotide sequence ID" value="NZ_JACBZY010000001.1"/>
</dbReference>
<accession>A0A852YPQ7</accession>
<feature type="chain" id="PRO_5032856059" description="Lipoprotein" evidence="2">
    <location>
        <begin position="36"/>
        <end position="168"/>
    </location>
</feature>
<proteinExistence type="predicted"/>
<reference evidence="3 4" key="1">
    <citation type="submission" date="2020-07" db="EMBL/GenBank/DDBJ databases">
        <title>Sequencing the genomes of 1000 actinobacteria strains.</title>
        <authorList>
            <person name="Klenk H.-P."/>
        </authorList>
    </citation>
    <scope>NUCLEOTIDE SEQUENCE [LARGE SCALE GENOMIC DNA]</scope>
    <source>
        <strain evidence="3 4">DSM 23141</strain>
    </source>
</reference>
<protein>
    <recommendedName>
        <fullName evidence="5">Lipoprotein</fullName>
    </recommendedName>
</protein>
<evidence type="ECO:0000313" key="3">
    <source>
        <dbReference type="EMBL" id="NYG99185.1"/>
    </source>
</evidence>
<evidence type="ECO:0000313" key="4">
    <source>
        <dbReference type="Proteomes" id="UP000553888"/>
    </source>
</evidence>
<dbReference type="PROSITE" id="PS51257">
    <property type="entry name" value="PROKAR_LIPOPROTEIN"/>
    <property type="match status" value="1"/>
</dbReference>
<keyword evidence="2" id="KW-0732">Signal</keyword>
<dbReference type="Proteomes" id="UP000553888">
    <property type="component" value="Unassembled WGS sequence"/>
</dbReference>
<keyword evidence="4" id="KW-1185">Reference proteome</keyword>
<feature type="compositionally biased region" description="Polar residues" evidence="1">
    <location>
        <begin position="67"/>
        <end position="79"/>
    </location>
</feature>
<evidence type="ECO:0000256" key="2">
    <source>
        <dbReference type="SAM" id="SignalP"/>
    </source>
</evidence>